<keyword evidence="9" id="KW-1185">Reference proteome</keyword>
<dbReference type="Pfam" id="PF17917">
    <property type="entry name" value="RT_RNaseH"/>
    <property type="match status" value="1"/>
</dbReference>
<dbReference type="GO" id="GO:0016787">
    <property type="term" value="F:hydrolase activity"/>
    <property type="evidence" value="ECO:0007669"/>
    <property type="project" value="UniProtKB-KW"/>
</dbReference>
<evidence type="ECO:0000256" key="3">
    <source>
        <dbReference type="ARBA" id="ARBA00022722"/>
    </source>
</evidence>
<dbReference type="PANTHER" id="PTHR48475">
    <property type="entry name" value="RIBONUCLEASE H"/>
    <property type="match status" value="1"/>
</dbReference>
<dbReference type="InterPro" id="IPR041373">
    <property type="entry name" value="RT_RNaseH"/>
</dbReference>
<evidence type="ECO:0000313" key="8">
    <source>
        <dbReference type="EMBL" id="GAA0154389.1"/>
    </source>
</evidence>
<keyword evidence="2" id="KW-0548">Nucleotidyltransferase</keyword>
<dbReference type="GO" id="GO:0004519">
    <property type="term" value="F:endonuclease activity"/>
    <property type="evidence" value="ECO:0007669"/>
    <property type="project" value="UniProtKB-KW"/>
</dbReference>
<reference evidence="8 9" key="1">
    <citation type="submission" date="2024-01" db="EMBL/GenBank/DDBJ databases">
        <title>The complete chloroplast genome sequence of Lithospermum erythrorhizon: insights into the phylogenetic relationship among Boraginaceae species and the maternal lineages of purple gromwells.</title>
        <authorList>
            <person name="Okada T."/>
            <person name="Watanabe K."/>
        </authorList>
    </citation>
    <scope>NUCLEOTIDE SEQUENCE [LARGE SCALE GENOMIC DNA]</scope>
</reference>
<keyword evidence="3" id="KW-0540">Nuclease</keyword>
<keyword evidence="6" id="KW-0695">RNA-directed DNA polymerase</keyword>
<keyword evidence="1" id="KW-0808">Transferase</keyword>
<dbReference type="Proteomes" id="UP001454036">
    <property type="component" value="Unassembled WGS sequence"/>
</dbReference>
<dbReference type="EMBL" id="BAABME010002382">
    <property type="protein sequence ID" value="GAA0154389.1"/>
    <property type="molecule type" value="Genomic_DNA"/>
</dbReference>
<proteinExistence type="predicted"/>
<evidence type="ECO:0000313" key="9">
    <source>
        <dbReference type="Proteomes" id="UP001454036"/>
    </source>
</evidence>
<evidence type="ECO:0000259" key="7">
    <source>
        <dbReference type="Pfam" id="PF17917"/>
    </source>
</evidence>
<evidence type="ECO:0000256" key="5">
    <source>
        <dbReference type="ARBA" id="ARBA00022801"/>
    </source>
</evidence>
<sequence length="115" mass="13177">MCALLTLALYFGISALLSLVVCIVDVGLILRGAETRYPLTEKLVYVLIVAARKLKPYFEAHLVDVDMDQPLRQILVNPSRFRQIVKWAIELSEFDLRYKSRTSIKAQMLADFMVE</sequence>
<name>A0AAV3PS83_LITER</name>
<dbReference type="AlphaFoldDB" id="A0AAV3PS83"/>
<accession>A0AAV3PS83</accession>
<evidence type="ECO:0000256" key="1">
    <source>
        <dbReference type="ARBA" id="ARBA00022679"/>
    </source>
</evidence>
<feature type="domain" description="Reverse transcriptase RNase H-like" evidence="7">
    <location>
        <begin position="30"/>
        <end position="94"/>
    </location>
</feature>
<evidence type="ECO:0000256" key="4">
    <source>
        <dbReference type="ARBA" id="ARBA00022759"/>
    </source>
</evidence>
<gene>
    <name evidence="8" type="ORF">LIER_12384</name>
</gene>
<keyword evidence="5" id="KW-0378">Hydrolase</keyword>
<comment type="caution">
    <text evidence="8">The sequence shown here is derived from an EMBL/GenBank/DDBJ whole genome shotgun (WGS) entry which is preliminary data.</text>
</comment>
<protein>
    <recommendedName>
        <fullName evidence="7">Reverse transcriptase RNase H-like domain-containing protein</fullName>
    </recommendedName>
</protein>
<organism evidence="8 9">
    <name type="scientific">Lithospermum erythrorhizon</name>
    <name type="common">Purple gromwell</name>
    <name type="synonym">Lithospermum officinale var. erythrorhizon</name>
    <dbReference type="NCBI Taxonomy" id="34254"/>
    <lineage>
        <taxon>Eukaryota</taxon>
        <taxon>Viridiplantae</taxon>
        <taxon>Streptophyta</taxon>
        <taxon>Embryophyta</taxon>
        <taxon>Tracheophyta</taxon>
        <taxon>Spermatophyta</taxon>
        <taxon>Magnoliopsida</taxon>
        <taxon>eudicotyledons</taxon>
        <taxon>Gunneridae</taxon>
        <taxon>Pentapetalae</taxon>
        <taxon>asterids</taxon>
        <taxon>lamiids</taxon>
        <taxon>Boraginales</taxon>
        <taxon>Boraginaceae</taxon>
        <taxon>Boraginoideae</taxon>
        <taxon>Lithospermeae</taxon>
        <taxon>Lithospermum</taxon>
    </lineage>
</organism>
<evidence type="ECO:0000256" key="2">
    <source>
        <dbReference type="ARBA" id="ARBA00022695"/>
    </source>
</evidence>
<dbReference type="GO" id="GO:0003964">
    <property type="term" value="F:RNA-directed DNA polymerase activity"/>
    <property type="evidence" value="ECO:0007669"/>
    <property type="project" value="UniProtKB-KW"/>
</dbReference>
<evidence type="ECO:0000256" key="6">
    <source>
        <dbReference type="ARBA" id="ARBA00022918"/>
    </source>
</evidence>
<keyword evidence="4" id="KW-0255">Endonuclease</keyword>
<dbReference type="PANTHER" id="PTHR48475:SF2">
    <property type="entry name" value="RIBONUCLEASE H"/>
    <property type="match status" value="1"/>
</dbReference>